<evidence type="ECO:0000259" key="8">
    <source>
        <dbReference type="Pfam" id="PF00763"/>
    </source>
</evidence>
<evidence type="ECO:0000256" key="2">
    <source>
        <dbReference type="ARBA" id="ARBA00011738"/>
    </source>
</evidence>
<evidence type="ECO:0000313" key="10">
    <source>
        <dbReference type="EMBL" id="CAE0443667.1"/>
    </source>
</evidence>
<dbReference type="PROSITE" id="PS00767">
    <property type="entry name" value="THF_DHG_CYH_2"/>
    <property type="match status" value="1"/>
</dbReference>
<dbReference type="Pfam" id="PF00763">
    <property type="entry name" value="THF_DHG_CYH"/>
    <property type="match status" value="1"/>
</dbReference>
<dbReference type="HAMAP" id="MF_01576">
    <property type="entry name" value="THF_DHG_CYH"/>
    <property type="match status" value="1"/>
</dbReference>
<dbReference type="PRINTS" id="PR00085">
    <property type="entry name" value="THFDHDRGNASE"/>
</dbReference>
<evidence type="ECO:0000259" key="9">
    <source>
        <dbReference type="Pfam" id="PF02882"/>
    </source>
</evidence>
<dbReference type="PANTHER" id="PTHR48099">
    <property type="entry name" value="C-1-TETRAHYDROFOLATE SYNTHASE, CYTOPLASMIC-RELATED"/>
    <property type="match status" value="1"/>
</dbReference>
<dbReference type="InterPro" id="IPR020630">
    <property type="entry name" value="THF_DH/CycHdrlase_cat_dom"/>
</dbReference>
<dbReference type="CDD" id="cd01080">
    <property type="entry name" value="NAD_bind_m-THF_DH_Cyclohyd"/>
    <property type="match status" value="1"/>
</dbReference>
<dbReference type="Gene3D" id="3.40.50.10860">
    <property type="entry name" value="Leucine Dehydrogenase, chain A, domain 1"/>
    <property type="match status" value="1"/>
</dbReference>
<dbReference type="SUPFAM" id="SSF51735">
    <property type="entry name" value="NAD(P)-binding Rossmann-fold domains"/>
    <property type="match status" value="1"/>
</dbReference>
<dbReference type="FunFam" id="3.40.50.720:FF:000006">
    <property type="entry name" value="Bifunctional protein FolD"/>
    <property type="match status" value="1"/>
</dbReference>
<accession>A0A7S3V0N4</accession>
<comment type="pathway">
    <text evidence="1">One-carbon metabolism; tetrahydrofolate interconversion.</text>
</comment>
<evidence type="ECO:0008006" key="11">
    <source>
        <dbReference type="Google" id="ProtNLM"/>
    </source>
</evidence>
<proteinExistence type="inferred from homology"/>
<reference evidence="10" key="1">
    <citation type="submission" date="2021-01" db="EMBL/GenBank/DDBJ databases">
        <authorList>
            <person name="Corre E."/>
            <person name="Pelletier E."/>
            <person name="Niang G."/>
            <person name="Scheremetjew M."/>
            <person name="Finn R."/>
            <person name="Kale V."/>
            <person name="Holt S."/>
            <person name="Cochrane G."/>
            <person name="Meng A."/>
            <person name="Brown T."/>
            <person name="Cohen L."/>
        </authorList>
    </citation>
    <scope>NUCLEOTIDE SEQUENCE</scope>
    <source>
        <strain evidence="10">GSBS06</strain>
    </source>
</reference>
<dbReference type="AlphaFoldDB" id="A0A7S3V0N4"/>
<dbReference type="GO" id="GO:0035999">
    <property type="term" value="P:tetrahydrofolate interconversion"/>
    <property type="evidence" value="ECO:0007669"/>
    <property type="project" value="TreeGrafter"/>
</dbReference>
<dbReference type="InterPro" id="IPR020867">
    <property type="entry name" value="THF_DH/CycHdrlase_CS"/>
</dbReference>
<feature type="domain" description="Tetrahydrofolate dehydrogenase/cyclohydrolase NAD(P)-binding" evidence="9">
    <location>
        <begin position="193"/>
        <end position="340"/>
    </location>
</feature>
<keyword evidence="5" id="KW-0521">NADP</keyword>
<keyword evidence="3" id="KW-0554">One-carbon metabolism</keyword>
<dbReference type="SUPFAM" id="SSF53223">
    <property type="entry name" value="Aminoacid dehydrogenase-like, N-terminal domain"/>
    <property type="match status" value="1"/>
</dbReference>
<gene>
    <name evidence="10" type="ORF">ASTO00021_LOCUS13727</name>
</gene>
<dbReference type="Gene3D" id="3.40.50.720">
    <property type="entry name" value="NAD(P)-binding Rossmann-like Domain"/>
    <property type="match status" value="1"/>
</dbReference>
<evidence type="ECO:0000256" key="7">
    <source>
        <dbReference type="ARBA" id="ARBA00023268"/>
    </source>
</evidence>
<dbReference type="InterPro" id="IPR000672">
    <property type="entry name" value="THF_DH/CycHdrlase"/>
</dbReference>
<comment type="subunit">
    <text evidence="2">Homodimer.</text>
</comment>
<dbReference type="EMBL" id="HBIN01017981">
    <property type="protein sequence ID" value="CAE0443667.1"/>
    <property type="molecule type" value="Transcribed_RNA"/>
</dbReference>
<organism evidence="10">
    <name type="scientific">Aplanochytrium stocchinoi</name>
    <dbReference type="NCBI Taxonomy" id="215587"/>
    <lineage>
        <taxon>Eukaryota</taxon>
        <taxon>Sar</taxon>
        <taxon>Stramenopiles</taxon>
        <taxon>Bigyra</taxon>
        <taxon>Labyrinthulomycetes</taxon>
        <taxon>Thraustochytrida</taxon>
        <taxon>Thraustochytriidae</taxon>
        <taxon>Aplanochytrium</taxon>
    </lineage>
</organism>
<dbReference type="InterPro" id="IPR020631">
    <property type="entry name" value="THF_DH/CycHdrlase_NAD-bd_dom"/>
</dbReference>
<evidence type="ECO:0000256" key="6">
    <source>
        <dbReference type="ARBA" id="ARBA00023002"/>
    </source>
</evidence>
<evidence type="ECO:0000256" key="3">
    <source>
        <dbReference type="ARBA" id="ARBA00022563"/>
    </source>
</evidence>
<dbReference type="InterPro" id="IPR036291">
    <property type="entry name" value="NAD(P)-bd_dom_sf"/>
</dbReference>
<evidence type="ECO:0000256" key="5">
    <source>
        <dbReference type="ARBA" id="ARBA00022857"/>
    </source>
</evidence>
<feature type="domain" description="Tetrahydrofolate dehydrogenase/cyclohydrolase catalytic" evidence="8">
    <location>
        <begin position="56"/>
        <end position="171"/>
    </location>
</feature>
<dbReference type="PANTHER" id="PTHR48099:SF5">
    <property type="entry name" value="C-1-TETRAHYDROFOLATE SYNTHASE, CYTOPLASMIC"/>
    <property type="match status" value="1"/>
</dbReference>
<protein>
    <recommendedName>
        <fullName evidence="11">Methenyltetrahydrofolate cyclohydrolase</fullName>
    </recommendedName>
</protein>
<dbReference type="GO" id="GO:0005829">
    <property type="term" value="C:cytosol"/>
    <property type="evidence" value="ECO:0007669"/>
    <property type="project" value="TreeGrafter"/>
</dbReference>
<keyword evidence="6" id="KW-0560">Oxidoreductase</keyword>
<name>A0A7S3V0N4_9STRA</name>
<keyword evidence="7" id="KW-0511">Multifunctional enzyme</keyword>
<sequence>MTSSFVIGKEKFPTNISKLAGRQFSDVESYNKFLNSGDDVFAVSVPLKERFAEKIISGTKISALIREEVKKQVEFLVSTHNTRPGLAVVLVGERKDSATYVRMKKKAAAEVGFHSVDISLDDTVTEEELLKVVEDLNERDDVHGILVQLPLPAHVDTALVLKSIRVDKDVDGFSAENIGNLCLRGGEPPLALPCTPAGCVELLERSDVDATGKRAVVIGRSNIVGMPLAHLLISMDATVTVCHSKTENMKEIVKQADIVVAAVGRPNYVRGDWLKEGAVVLDVGINSVDDPTKKRGYRLVGDVCFEEAITVVDKITPVPGGVGPMTIAMLLKNTINLTRHKLGLKRLPLRKRTYSF</sequence>
<keyword evidence="4" id="KW-0378">Hydrolase</keyword>
<dbReference type="GO" id="GO:0004477">
    <property type="term" value="F:methenyltetrahydrofolate cyclohydrolase activity"/>
    <property type="evidence" value="ECO:0007669"/>
    <property type="project" value="TreeGrafter"/>
</dbReference>
<dbReference type="FunFam" id="3.40.50.10860:FF:000005">
    <property type="entry name" value="C-1-tetrahydrofolate synthase, cytoplasmic, putative"/>
    <property type="match status" value="1"/>
</dbReference>
<dbReference type="GO" id="GO:0004488">
    <property type="term" value="F:methylenetetrahydrofolate dehydrogenase (NADP+) activity"/>
    <property type="evidence" value="ECO:0007669"/>
    <property type="project" value="InterPro"/>
</dbReference>
<evidence type="ECO:0000256" key="4">
    <source>
        <dbReference type="ARBA" id="ARBA00022801"/>
    </source>
</evidence>
<dbReference type="Pfam" id="PF02882">
    <property type="entry name" value="THF_DHG_CYH_C"/>
    <property type="match status" value="1"/>
</dbReference>
<dbReference type="InterPro" id="IPR046346">
    <property type="entry name" value="Aminoacid_DH-like_N_sf"/>
</dbReference>
<evidence type="ECO:0000256" key="1">
    <source>
        <dbReference type="ARBA" id="ARBA00004777"/>
    </source>
</evidence>